<keyword evidence="3" id="KW-1185">Reference proteome</keyword>
<evidence type="ECO:0008006" key="4">
    <source>
        <dbReference type="Google" id="ProtNLM"/>
    </source>
</evidence>
<name>A0A9W4W717_9PEZI</name>
<feature type="region of interest" description="Disordered" evidence="1">
    <location>
        <begin position="936"/>
        <end position="956"/>
    </location>
</feature>
<gene>
    <name evidence="2" type="ORF">CGXH109_LOCUS42876</name>
</gene>
<dbReference type="Proteomes" id="UP001152533">
    <property type="component" value="Unassembled WGS sequence"/>
</dbReference>
<protein>
    <recommendedName>
        <fullName evidence="4">Prefoldin subunit</fullName>
    </recommendedName>
</protein>
<proteinExistence type="predicted"/>
<evidence type="ECO:0000313" key="2">
    <source>
        <dbReference type="EMBL" id="CAI0645177.1"/>
    </source>
</evidence>
<sequence length="956" mass="108271">MRLPPISRSYPFVLTKGRWSSVPTWRAHLCRRHDIRSTQTAAVSQVPQLERIIQQDDHHQRSLESVYKPIVAGERSFSQELLLAGALELYRNPNQTLSAAQLADLLLLASLRQSSLSVITAQLVLRQIPKLDPRIHARLYSPDWEAMPKLLERRGFIVGEVTHWTKILVAEDADERVRGFLSKEHHKPLFVLFYLLSSRPYFSDRESLWGLLEYCKEWYSGKQQKSPGAPDSHELGMHFVLFCILLQKLGYHAARLQPDILPEIANLAVSYISGLPLTKSRTRQMRQDKTYSMQCRVFNAALQAVSEPAAEKPYDRATCNWKAVTALLSLSSGLPRPLIIERQSYRAIRQILLMLPKTVTERDTASALASSWPPYRILRDGMEEKANAEDYLSRVVKAGMMMQEAGYAKQPVDDVTDILGGRAPDGSPTVQTRANYPRRIHYDQAAWAALIRTTRNSQEAWAIFKNPPEANMEPNWQVYWELIVKIAAKPADLDHNNLPGDGREVSPFDDRNLTDFEKARVRPPTIRALTHEMFKMGIVIKGKKLAFLIRTAETIPHAMDYIDYSGISGGFKRDIRRCMETLTDLPPSLLRTPPLDILHACIELLCKLQPNRTQGQTKLYPKHFLRIRYAFRLAQQGWISTKNSSRAPWESILVALARPNIMLSAVKTKTNGLEVLLLATEVMERAEAHSGLSLLMFHSYARAMLKAACSGLLPLRNSRRENNRESQNFLSLYSLHSTPAKAPKLVSSKDRQCWKTALSPIFQKRSCNTADTPYEVMCDATRKLKSAWRALSTTGPIAKPKVNRLVTASHINNYMRTLAFVGDYEEMILLLQWVTNEWLPAVTTALGGLSLADMERLERAVRAFRAFAEPMLGNEVVKSIHQEMAHNGALHWSSDEEVEDYIASDKWGDHQNLKAVIDMVKRLEEEEATGCVSSPVMMKEADNGDDSSDIEDKGEA</sequence>
<dbReference type="EMBL" id="CAMGZC010000222">
    <property type="protein sequence ID" value="CAI0645177.1"/>
    <property type="molecule type" value="Genomic_DNA"/>
</dbReference>
<dbReference type="AlphaFoldDB" id="A0A9W4W717"/>
<evidence type="ECO:0000313" key="3">
    <source>
        <dbReference type="Proteomes" id="UP001152533"/>
    </source>
</evidence>
<comment type="caution">
    <text evidence="2">The sequence shown here is derived from an EMBL/GenBank/DDBJ whole genome shotgun (WGS) entry which is preliminary data.</text>
</comment>
<accession>A0A9W4W717</accession>
<evidence type="ECO:0000256" key="1">
    <source>
        <dbReference type="SAM" id="MobiDB-lite"/>
    </source>
</evidence>
<reference evidence="2" key="1">
    <citation type="submission" date="2022-08" db="EMBL/GenBank/DDBJ databases">
        <authorList>
            <person name="Giroux E."/>
            <person name="Giroux E."/>
        </authorList>
    </citation>
    <scope>NUCLEOTIDE SEQUENCE</scope>
    <source>
        <strain evidence="2">H1091258</strain>
    </source>
</reference>
<organism evidence="2 3">
    <name type="scientific">Colletotrichum noveboracense</name>
    <dbReference type="NCBI Taxonomy" id="2664923"/>
    <lineage>
        <taxon>Eukaryota</taxon>
        <taxon>Fungi</taxon>
        <taxon>Dikarya</taxon>
        <taxon>Ascomycota</taxon>
        <taxon>Pezizomycotina</taxon>
        <taxon>Sordariomycetes</taxon>
        <taxon>Hypocreomycetidae</taxon>
        <taxon>Glomerellales</taxon>
        <taxon>Glomerellaceae</taxon>
        <taxon>Colletotrichum</taxon>
        <taxon>Colletotrichum gloeosporioides species complex</taxon>
    </lineage>
</organism>